<feature type="chain" id="PRO_5025604771" description="Calmodulin binding transcription activator 2" evidence="5">
    <location>
        <begin position="27"/>
        <end position="157"/>
    </location>
</feature>
<accession>A0A674J0Z0</accession>
<feature type="signal peptide" evidence="5">
    <location>
        <begin position="1"/>
        <end position="26"/>
    </location>
</feature>
<dbReference type="AlphaFoldDB" id="A0A674J0Z0"/>
<dbReference type="Proteomes" id="UP000472274">
    <property type="component" value="Unplaced"/>
</dbReference>
<evidence type="ECO:0000256" key="1">
    <source>
        <dbReference type="ARBA" id="ARBA00004496"/>
    </source>
</evidence>
<evidence type="ECO:0000256" key="5">
    <source>
        <dbReference type="SAM" id="SignalP"/>
    </source>
</evidence>
<organism evidence="6 7">
    <name type="scientific">Terrapene triunguis</name>
    <name type="common">Three-toed box turtle</name>
    <dbReference type="NCBI Taxonomy" id="2587831"/>
    <lineage>
        <taxon>Eukaryota</taxon>
        <taxon>Metazoa</taxon>
        <taxon>Chordata</taxon>
        <taxon>Craniata</taxon>
        <taxon>Vertebrata</taxon>
        <taxon>Euteleostomi</taxon>
        <taxon>Archelosauria</taxon>
        <taxon>Testudinata</taxon>
        <taxon>Testudines</taxon>
        <taxon>Cryptodira</taxon>
        <taxon>Durocryptodira</taxon>
        <taxon>Testudinoidea</taxon>
        <taxon>Emydidae</taxon>
        <taxon>Terrapene</taxon>
    </lineage>
</organism>
<evidence type="ECO:0000256" key="2">
    <source>
        <dbReference type="ARBA" id="ARBA00022490"/>
    </source>
</evidence>
<keyword evidence="5" id="KW-0732">Signal</keyword>
<dbReference type="GO" id="GO:0000278">
    <property type="term" value="P:mitotic cell cycle"/>
    <property type="evidence" value="ECO:0007669"/>
    <property type="project" value="TreeGrafter"/>
</dbReference>
<name>A0A674J0Z0_9SAUR</name>
<dbReference type="InParanoid" id="A0A674J0Z0"/>
<keyword evidence="4" id="KW-0112">Calmodulin-binding</keyword>
<comment type="subcellular location">
    <subcellularLocation>
        <location evidence="1">Cytoplasm</location>
    </subcellularLocation>
</comment>
<dbReference type="GO" id="GO:0051295">
    <property type="term" value="P:establishment of meiotic spindle localization"/>
    <property type="evidence" value="ECO:0007669"/>
    <property type="project" value="TreeGrafter"/>
</dbReference>
<dbReference type="PANTHER" id="PTHR22706:SF1">
    <property type="entry name" value="ASSEMBLY FACTOR FOR SPINDLE MICROTUBULES"/>
    <property type="match status" value="1"/>
</dbReference>
<keyword evidence="3" id="KW-0677">Repeat</keyword>
<dbReference type="SUPFAM" id="SSF52540">
    <property type="entry name" value="P-loop containing nucleoside triphosphate hydrolases"/>
    <property type="match status" value="2"/>
</dbReference>
<dbReference type="PANTHER" id="PTHR22706">
    <property type="entry name" value="ASSEMBLY FACTOR FOR SPINDLE MICROTUBULES"/>
    <property type="match status" value="1"/>
</dbReference>
<dbReference type="PROSITE" id="PS50096">
    <property type="entry name" value="IQ"/>
    <property type="match status" value="1"/>
</dbReference>
<dbReference type="GeneTree" id="ENSGT00960000190304"/>
<proteinExistence type="predicted"/>
<dbReference type="GO" id="GO:0005516">
    <property type="term" value="F:calmodulin binding"/>
    <property type="evidence" value="ECO:0007669"/>
    <property type="project" value="UniProtKB-KW"/>
</dbReference>
<dbReference type="Gene3D" id="1.20.5.190">
    <property type="match status" value="1"/>
</dbReference>
<protein>
    <recommendedName>
        <fullName evidence="8">Calmodulin binding transcription activator 2</fullName>
    </recommendedName>
</protein>
<evidence type="ECO:0000313" key="7">
    <source>
        <dbReference type="Proteomes" id="UP000472274"/>
    </source>
</evidence>
<evidence type="ECO:0000313" key="6">
    <source>
        <dbReference type="Ensembl" id="ENSTMTP00000013199.1"/>
    </source>
</evidence>
<dbReference type="GO" id="GO:0007051">
    <property type="term" value="P:spindle organization"/>
    <property type="evidence" value="ECO:0007669"/>
    <property type="project" value="TreeGrafter"/>
</dbReference>
<keyword evidence="2" id="KW-0963">Cytoplasm</keyword>
<dbReference type="Pfam" id="PF00612">
    <property type="entry name" value="IQ"/>
    <property type="match status" value="3"/>
</dbReference>
<reference evidence="6" key="1">
    <citation type="submission" date="2025-08" db="UniProtKB">
        <authorList>
            <consortium name="Ensembl"/>
        </authorList>
    </citation>
    <scope>IDENTIFICATION</scope>
</reference>
<evidence type="ECO:0000256" key="4">
    <source>
        <dbReference type="ARBA" id="ARBA00022860"/>
    </source>
</evidence>
<dbReference type="Ensembl" id="ENSTMTT00000013652.1">
    <property type="protein sequence ID" value="ENSTMTP00000013199.1"/>
    <property type="gene ID" value="ENSTMTG00000009536.1"/>
</dbReference>
<dbReference type="InterPro" id="IPR051185">
    <property type="entry name" value="ASPM"/>
</dbReference>
<keyword evidence="7" id="KW-1185">Reference proteome</keyword>
<evidence type="ECO:0008006" key="8">
    <source>
        <dbReference type="Google" id="ProtNLM"/>
    </source>
</evidence>
<dbReference type="GO" id="GO:0005737">
    <property type="term" value="C:cytoplasm"/>
    <property type="evidence" value="ECO:0007669"/>
    <property type="project" value="UniProtKB-SubCell"/>
</dbReference>
<dbReference type="InterPro" id="IPR027417">
    <property type="entry name" value="P-loop_NTPase"/>
</dbReference>
<evidence type="ECO:0000256" key="3">
    <source>
        <dbReference type="ARBA" id="ARBA00022737"/>
    </source>
</evidence>
<reference evidence="6" key="2">
    <citation type="submission" date="2025-09" db="UniProtKB">
        <authorList>
            <consortium name="Ensembl"/>
        </authorList>
    </citation>
    <scope>IDENTIFICATION</scope>
</reference>
<dbReference type="InterPro" id="IPR000048">
    <property type="entry name" value="IQ_motif_EF-hand-BS"/>
</dbReference>
<dbReference type="GO" id="GO:0000922">
    <property type="term" value="C:spindle pole"/>
    <property type="evidence" value="ECO:0007669"/>
    <property type="project" value="TreeGrafter"/>
</dbReference>
<dbReference type="SMART" id="SM00015">
    <property type="entry name" value="IQ"/>
    <property type="match status" value="3"/>
</dbReference>
<sequence length="157" mass="18731">MLVKLFVRKLWDFVLILSLFLNSLKGNLNCFNSSPFGTELVSAIVLQTTFRKWQASKLAKREQAAVVIQSWYRMHKDLKQYLHVRKSAIQIQAWLRSYRLAVTVLQAAFRGRKTRLLYRQIKAVYVVQSHWRMRQEQRRFLLMKQSVVTLQFRLINS</sequence>